<keyword evidence="1" id="KW-0028">Amino-acid biosynthesis</keyword>
<comment type="caution">
    <text evidence="4">The sequence shown here is derived from an EMBL/GenBank/DDBJ whole genome shotgun (WGS) entry which is preliminary data.</text>
</comment>
<gene>
    <name evidence="4" type="ORF">AAFF_G00208660</name>
</gene>
<evidence type="ECO:0000256" key="2">
    <source>
        <dbReference type="ARBA" id="ARBA00022888"/>
    </source>
</evidence>
<proteinExistence type="predicted"/>
<dbReference type="PANTHER" id="PTHR45937:SF1">
    <property type="entry name" value="ASPARAGINE SYNTHETASE DOMAIN-CONTAINING PROTEIN 1"/>
    <property type="match status" value="1"/>
</dbReference>
<evidence type="ECO:0000256" key="3">
    <source>
        <dbReference type="ARBA" id="ARBA00022962"/>
    </source>
</evidence>
<keyword evidence="2" id="KW-0061">Asparagine biosynthesis</keyword>
<evidence type="ECO:0000313" key="5">
    <source>
        <dbReference type="Proteomes" id="UP001221898"/>
    </source>
</evidence>
<evidence type="ECO:0000256" key="1">
    <source>
        <dbReference type="ARBA" id="ARBA00022605"/>
    </source>
</evidence>
<name>A0AAD7QZZ7_9TELE</name>
<protein>
    <recommendedName>
        <fullName evidence="6">Asparagine synthetase domain-containing protein</fullName>
    </recommendedName>
</protein>
<dbReference type="EMBL" id="JAINUG010002780">
    <property type="protein sequence ID" value="KAJ8346337.1"/>
    <property type="molecule type" value="Genomic_DNA"/>
</dbReference>
<keyword evidence="3" id="KW-0315">Glutamine amidotransferase</keyword>
<dbReference type="Proteomes" id="UP001221898">
    <property type="component" value="Unassembled WGS sequence"/>
</dbReference>
<reference evidence="4" key="1">
    <citation type="journal article" date="2023" name="Science">
        <title>Genome structures resolve the early diversification of teleost fishes.</title>
        <authorList>
            <person name="Parey E."/>
            <person name="Louis A."/>
            <person name="Montfort J."/>
            <person name="Bouchez O."/>
            <person name="Roques C."/>
            <person name="Iampietro C."/>
            <person name="Lluch J."/>
            <person name="Castinel A."/>
            <person name="Donnadieu C."/>
            <person name="Desvignes T."/>
            <person name="Floi Bucao C."/>
            <person name="Jouanno E."/>
            <person name="Wen M."/>
            <person name="Mejri S."/>
            <person name="Dirks R."/>
            <person name="Jansen H."/>
            <person name="Henkel C."/>
            <person name="Chen W.J."/>
            <person name="Zahm M."/>
            <person name="Cabau C."/>
            <person name="Klopp C."/>
            <person name="Thompson A.W."/>
            <person name="Robinson-Rechavi M."/>
            <person name="Braasch I."/>
            <person name="Lecointre G."/>
            <person name="Bobe J."/>
            <person name="Postlethwait J.H."/>
            <person name="Berthelot C."/>
            <person name="Roest Crollius H."/>
            <person name="Guiguen Y."/>
        </authorList>
    </citation>
    <scope>NUCLEOTIDE SEQUENCE</scope>
    <source>
        <strain evidence="4">NC1722</strain>
    </source>
</reference>
<dbReference type="InterPro" id="IPR051857">
    <property type="entry name" value="Asn_synthetase_domain"/>
</dbReference>
<dbReference type="PANTHER" id="PTHR45937">
    <property type="entry name" value="ASPARAGINE SYNTHETASE DOMAIN-CONTAINING PROTEIN 1"/>
    <property type="match status" value="1"/>
</dbReference>
<dbReference type="InterPro" id="IPR014729">
    <property type="entry name" value="Rossmann-like_a/b/a_fold"/>
</dbReference>
<sequence>MSFTWRARAGTCSCGTGNVKRVVLMGIGADEQLGGYSRHRAHFQSAGLEGLVQDLAMELGRISSRNLGRESGSWGPRGKRPGK</sequence>
<organism evidence="4 5">
    <name type="scientific">Aldrovandia affinis</name>
    <dbReference type="NCBI Taxonomy" id="143900"/>
    <lineage>
        <taxon>Eukaryota</taxon>
        <taxon>Metazoa</taxon>
        <taxon>Chordata</taxon>
        <taxon>Craniata</taxon>
        <taxon>Vertebrata</taxon>
        <taxon>Euteleostomi</taxon>
        <taxon>Actinopterygii</taxon>
        <taxon>Neopterygii</taxon>
        <taxon>Teleostei</taxon>
        <taxon>Notacanthiformes</taxon>
        <taxon>Halosauridae</taxon>
        <taxon>Aldrovandia</taxon>
    </lineage>
</organism>
<evidence type="ECO:0008006" key="6">
    <source>
        <dbReference type="Google" id="ProtNLM"/>
    </source>
</evidence>
<accession>A0AAD7QZZ7</accession>
<dbReference type="GO" id="GO:0006529">
    <property type="term" value="P:asparagine biosynthetic process"/>
    <property type="evidence" value="ECO:0007669"/>
    <property type="project" value="UniProtKB-KW"/>
</dbReference>
<dbReference type="Gene3D" id="3.40.50.620">
    <property type="entry name" value="HUPs"/>
    <property type="match status" value="1"/>
</dbReference>
<evidence type="ECO:0000313" key="4">
    <source>
        <dbReference type="EMBL" id="KAJ8346337.1"/>
    </source>
</evidence>
<keyword evidence="5" id="KW-1185">Reference proteome</keyword>
<dbReference type="AlphaFoldDB" id="A0AAD7QZZ7"/>